<dbReference type="Proteomes" id="UP000030341">
    <property type="component" value="Chromosome 1"/>
</dbReference>
<dbReference type="InterPro" id="IPR055729">
    <property type="entry name" value="DUF7305"/>
</dbReference>
<dbReference type="STRING" id="1348114.OM33_00480"/>
<dbReference type="KEGG" id="pseo:OM33_00480"/>
<keyword evidence="1" id="KW-0812">Transmembrane</keyword>
<name>A0A0A7EBD7_9GAMM</name>
<gene>
    <name evidence="3" type="ORF">OM33_00480</name>
</gene>
<sequence length="578" mass="61128">MNKQQGFTLLSVMILTTMTSIIVLSSLRDNFIQERLTGNYQKKMNARLVSEKGIFDTHKRVLAELASNPVTTLEQLINDTLGENNYITGRAQTDDMSYATRLGVNSDGLLELSSDGKRFEGANNTVALFRLRKGGAASTFGSAIIGCEGVGLGASGRIDSYNSDEGDYDASTASANSGVTTIHHDSDINLTGAADVWGSIAATGSINLGGSAKIYGDAHANHNIVIDAGPGSPDLPEGFDSDITVGGDVLAIGNVELIQNQVGGVIRTMGDLYLGSGSSTKVRNQDNNGLDVMYRGELTHRGNALPFQYYQNDVPYTDAMFNQSPNVPSVPEVDPNNLPEDHDYQDPATNCDPIGISTVVDEFKDATASDLLLTRGQTVYEVTPRGGQLVSGWESWMGEEPAALSTYSETLPSGELVNMLKVKDFTVNGGGFKVSGGDVYMLVDGDFTIGTSGTTVFEIEAGSSLTIYVTGKTTIKKPVISEQGMSDGGVPVFSIYSSYTGKDGVVIDATGSLYAAIYAPETDAKVAASGGLMGSIRAKTVSLSGDTGIHYDTRLGEVGNVTTCCGTTSLEFVGWRYL</sequence>
<evidence type="ECO:0000313" key="4">
    <source>
        <dbReference type="Proteomes" id="UP000030341"/>
    </source>
</evidence>
<keyword evidence="1" id="KW-1133">Transmembrane helix</keyword>
<organism evidence="3 4">
    <name type="scientific">Pseudoalteromonas piratica</name>
    <dbReference type="NCBI Taxonomy" id="1348114"/>
    <lineage>
        <taxon>Bacteria</taxon>
        <taxon>Pseudomonadati</taxon>
        <taxon>Pseudomonadota</taxon>
        <taxon>Gammaproteobacteria</taxon>
        <taxon>Alteromonadales</taxon>
        <taxon>Pseudoalteromonadaceae</taxon>
        <taxon>Pseudoalteromonas</taxon>
    </lineage>
</organism>
<reference evidence="3 4" key="1">
    <citation type="submission" date="2014-11" db="EMBL/GenBank/DDBJ databases">
        <title>Complete Genome Sequence of Pseudoalteromonas sp. Strain OCN003 Isolated from Kaneohe Bay, Oahu, Hawaii.</title>
        <authorList>
            <person name="Beurmann S."/>
            <person name="Videau P."/>
            <person name="Ushijima B."/>
            <person name="Smith A.M."/>
            <person name="Aeby G.S."/>
            <person name="Callahan S.M."/>
            <person name="Belcaid M."/>
        </authorList>
    </citation>
    <scope>NUCLEOTIDE SEQUENCE [LARGE SCALE GENOMIC DNA]</scope>
    <source>
        <strain evidence="3 4">OCN003</strain>
    </source>
</reference>
<feature type="domain" description="DUF7305" evidence="2">
    <location>
        <begin position="425"/>
        <end position="556"/>
    </location>
</feature>
<dbReference type="AlphaFoldDB" id="A0A0A7EBD7"/>
<protein>
    <recommendedName>
        <fullName evidence="2">DUF7305 domain-containing protein</fullName>
    </recommendedName>
</protein>
<dbReference type="OrthoDB" id="6145642at2"/>
<accession>A0A0A7EBD7</accession>
<evidence type="ECO:0000259" key="2">
    <source>
        <dbReference type="Pfam" id="PF23981"/>
    </source>
</evidence>
<evidence type="ECO:0000313" key="3">
    <source>
        <dbReference type="EMBL" id="AIY63808.1"/>
    </source>
</evidence>
<evidence type="ECO:0000256" key="1">
    <source>
        <dbReference type="SAM" id="Phobius"/>
    </source>
</evidence>
<dbReference type="HOGENOM" id="CLU_497717_0_0_6"/>
<dbReference type="eggNOG" id="COG4726">
    <property type="taxonomic scope" value="Bacteria"/>
</dbReference>
<dbReference type="RefSeq" id="WP_038637349.1">
    <property type="nucleotide sequence ID" value="NZ_CP009888.1"/>
</dbReference>
<keyword evidence="4" id="KW-1185">Reference proteome</keyword>
<dbReference type="EMBL" id="CP009888">
    <property type="protein sequence ID" value="AIY63808.1"/>
    <property type="molecule type" value="Genomic_DNA"/>
</dbReference>
<dbReference type="Pfam" id="PF23981">
    <property type="entry name" value="DUF7305"/>
    <property type="match status" value="1"/>
</dbReference>
<proteinExistence type="predicted"/>
<keyword evidence="1" id="KW-0472">Membrane</keyword>
<feature type="transmembrane region" description="Helical" evidence="1">
    <location>
        <begin position="7"/>
        <end position="27"/>
    </location>
</feature>